<accession>A0ABU1F3G5</accession>
<organism evidence="1 2">
    <name type="scientific">Ruixingdingia sedimenti</name>
    <dbReference type="NCBI Taxonomy" id="3073604"/>
    <lineage>
        <taxon>Bacteria</taxon>
        <taxon>Pseudomonadati</taxon>
        <taxon>Pseudomonadota</taxon>
        <taxon>Alphaproteobacteria</taxon>
        <taxon>Rhodobacterales</taxon>
        <taxon>Paracoccaceae</taxon>
        <taxon>Ruixingdingia</taxon>
    </lineage>
</organism>
<dbReference type="Proteomes" id="UP001247754">
    <property type="component" value="Unassembled WGS sequence"/>
</dbReference>
<keyword evidence="2" id="KW-1185">Reference proteome</keyword>
<reference evidence="1 2" key="1">
    <citation type="submission" date="2023-09" db="EMBL/GenBank/DDBJ databases">
        <title>Xinfangfangia sedmenti sp. nov., isolated the sedment.</title>
        <authorList>
            <person name="Xu L."/>
        </authorList>
    </citation>
    <scope>NUCLEOTIDE SEQUENCE [LARGE SCALE GENOMIC DNA]</scope>
    <source>
        <strain evidence="1 2">LG-4</strain>
    </source>
</reference>
<dbReference type="GO" id="GO:0016740">
    <property type="term" value="F:transferase activity"/>
    <property type="evidence" value="ECO:0007669"/>
    <property type="project" value="UniProtKB-KW"/>
</dbReference>
<dbReference type="EMBL" id="JAVKPH010000002">
    <property type="protein sequence ID" value="MDR5651397.1"/>
    <property type="molecule type" value="Genomic_DNA"/>
</dbReference>
<comment type="caution">
    <text evidence="1">The sequence shown here is derived from an EMBL/GenBank/DDBJ whole genome shotgun (WGS) entry which is preliminary data.</text>
</comment>
<proteinExistence type="predicted"/>
<evidence type="ECO:0000313" key="1">
    <source>
        <dbReference type="EMBL" id="MDR5651397.1"/>
    </source>
</evidence>
<evidence type="ECO:0000313" key="2">
    <source>
        <dbReference type="Proteomes" id="UP001247754"/>
    </source>
</evidence>
<sequence length="149" mass="15759">MPTTRETILAALHARLSALPATALRGEMLPERVPAEGLLILRDGEPGEPEVTLSPLRYHYQHRAEIEAVVQGASRDTAFDTLCASTGAALAADRTLGGLCDWVEAEAPQSVDLPVDGAASLKAAVIPVILHYSTADPLLWLPPEMQGGS</sequence>
<protein>
    <submittedName>
        <fullName evidence="1">Acyl-CoA transferase</fullName>
    </submittedName>
</protein>
<keyword evidence="1" id="KW-0808">Transferase</keyword>
<gene>
    <name evidence="1" type="ORF">RGD00_02170</name>
</gene>
<name>A0ABU1F3G5_9RHOB</name>
<dbReference type="RefSeq" id="WP_310455543.1">
    <property type="nucleotide sequence ID" value="NZ_JAVKPH010000002.1"/>
</dbReference>